<dbReference type="Pfam" id="PF21724">
    <property type="entry name" value="DUF6861"/>
    <property type="match status" value="1"/>
</dbReference>
<dbReference type="Proteomes" id="UP000577346">
    <property type="component" value="Unassembled WGS sequence"/>
</dbReference>
<proteinExistence type="predicted"/>
<accession>A0A7W2LU01</accession>
<organism evidence="2 3">
    <name type="scientific">Pseudomonas juntendi</name>
    <dbReference type="NCBI Taxonomy" id="2666183"/>
    <lineage>
        <taxon>Bacteria</taxon>
        <taxon>Pseudomonadati</taxon>
        <taxon>Pseudomonadota</taxon>
        <taxon>Gammaproteobacteria</taxon>
        <taxon>Pseudomonadales</taxon>
        <taxon>Pseudomonadaceae</taxon>
        <taxon>Pseudomonas</taxon>
    </lineage>
</organism>
<dbReference type="RefSeq" id="WP_154211109.1">
    <property type="nucleotide sequence ID" value="NZ_JACGDA010000007.1"/>
</dbReference>
<dbReference type="EMBL" id="JACGDA010000007">
    <property type="protein sequence ID" value="MBA6147001.1"/>
    <property type="molecule type" value="Genomic_DNA"/>
</dbReference>
<dbReference type="InterPro" id="IPR049195">
    <property type="entry name" value="Tre1-like_N"/>
</dbReference>
<comment type="caution">
    <text evidence="2">The sequence shown here is derived from an EMBL/GenBank/DDBJ whole genome shotgun (WGS) entry which is preliminary data.</text>
</comment>
<protein>
    <recommendedName>
        <fullName evidence="1">NAD(+)--protein-arginine ADP-ribosyltransferase Tre1-like N-terminal domain-containing protein</fullName>
    </recommendedName>
</protein>
<gene>
    <name evidence="2" type="ORF">H4C15_05680</name>
</gene>
<name>A0A7W2LU01_9PSED</name>
<reference evidence="2 3" key="1">
    <citation type="submission" date="2020-07" db="EMBL/GenBank/DDBJ databases">
        <title>Diversity of carbapenemase encoding genes among Pseudomonas putida group clinical isolates in a tertiary Brazilian hospital.</title>
        <authorList>
            <person name="Alberto-Lei F."/>
            <person name="Nodari C.S."/>
            <person name="Streling A.P."/>
            <person name="Paulino J.T."/>
            <person name="Bessa-Neto F.O."/>
            <person name="Cayo R."/>
            <person name="Gales A.C."/>
        </authorList>
    </citation>
    <scope>NUCLEOTIDE SEQUENCE [LARGE SCALE GENOMIC DNA]</scope>
    <source>
        <strain evidence="2 3">11213</strain>
    </source>
</reference>
<dbReference type="AlphaFoldDB" id="A0A7W2LU01"/>
<feature type="domain" description="NAD(+)--protein-arginine ADP-ribosyltransferase Tre1-like N-terminal" evidence="1">
    <location>
        <begin position="65"/>
        <end position="270"/>
    </location>
</feature>
<evidence type="ECO:0000313" key="3">
    <source>
        <dbReference type="Proteomes" id="UP000577346"/>
    </source>
</evidence>
<evidence type="ECO:0000259" key="1">
    <source>
        <dbReference type="Pfam" id="PF21724"/>
    </source>
</evidence>
<evidence type="ECO:0000313" key="2">
    <source>
        <dbReference type="EMBL" id="MBA6147001.1"/>
    </source>
</evidence>
<sequence>MDFLNRIPTWDEIERNLETKFGELNQGIQTSWYDTTHSWDGFTRRLNHQFDRAYGSIGGDRIDAVREALYRAEPIFLERVRQHWSAININQIIDILRTLAKEVSMILGGSIAIGSIVGGAAGSLAFGAGAAPGAIAGGAIGLEVGNLVLVGLGLSAITEYFLLGAPQCLATLQDGIITAWQSEDGLPSGLDPTGGSAARREEMISRAANQLARGQEQLIQLLLSAIVAYLLRGPINSGISNSMESIASRSLNFQAELTNSALASWLGKNQIAILSHPELQPPSGQALTKIRTSTEFEAPKWENVRFRADGDFGNLPALRQLYVREVFDLQQRVAAMRGSTESLEAIAKFAYSSRTKIKLKYREFTPPDLLKTIDERNIGKYGDKLGPTFEWLVEKGKSFEQIIESATRSGGGDLF</sequence>